<name>A0A4Z0QHH1_9BACT</name>
<comment type="caution">
    <text evidence="1">The sequence shown here is derived from an EMBL/GenBank/DDBJ whole genome shotgun (WGS) entry which is preliminary data.</text>
</comment>
<evidence type="ECO:0000313" key="1">
    <source>
        <dbReference type="EMBL" id="TGE29460.1"/>
    </source>
</evidence>
<reference evidence="1 2" key="1">
    <citation type="submission" date="2019-04" db="EMBL/GenBank/DDBJ databases">
        <authorList>
            <person name="Feng G."/>
            <person name="Zhang J."/>
            <person name="Zhu H."/>
        </authorList>
    </citation>
    <scope>NUCLEOTIDE SEQUENCE [LARGE SCALE GENOMIC DNA]</scope>
    <source>
        <strain evidence="1 2">9PBR-1</strain>
    </source>
</reference>
<protein>
    <submittedName>
        <fullName evidence="1">Uncharacterized protein</fullName>
    </submittedName>
</protein>
<evidence type="ECO:0000313" key="2">
    <source>
        <dbReference type="Proteomes" id="UP000298471"/>
    </source>
</evidence>
<dbReference type="OrthoDB" id="2732133at2"/>
<sequence length="204" mass="23266">MPELNNPKVMSEKTVDVSGYGLYCLSIESFTSFLKSNNIKTKKLNSFFDKNRGILEEAIKDGSLLPISTINSISYNIEVKYLSEASNFGEEWQEVLNLDDCNLRVGNDAALWIGTLDTLDNWNPVEFKEKESISYETLDGETIHSSQRFTITPADYKVQLLGFKRKKILPYPTANFKFVFELRETTSFDSFTNPLVENVNIAKM</sequence>
<dbReference type="RefSeq" id="WP_135393923.1">
    <property type="nucleotide sequence ID" value="NZ_SRMB01000001.1"/>
</dbReference>
<proteinExistence type="predicted"/>
<accession>A0A4Z0QHH1</accession>
<gene>
    <name evidence="1" type="ORF">E5K02_08405</name>
</gene>
<organism evidence="1 2">
    <name type="scientific">Hymenobacter metallicola</name>
    <dbReference type="NCBI Taxonomy" id="2563114"/>
    <lineage>
        <taxon>Bacteria</taxon>
        <taxon>Pseudomonadati</taxon>
        <taxon>Bacteroidota</taxon>
        <taxon>Cytophagia</taxon>
        <taxon>Cytophagales</taxon>
        <taxon>Hymenobacteraceae</taxon>
        <taxon>Hymenobacter</taxon>
    </lineage>
</organism>
<dbReference type="EMBL" id="SRMB01000001">
    <property type="protein sequence ID" value="TGE29460.1"/>
    <property type="molecule type" value="Genomic_DNA"/>
</dbReference>
<dbReference type="AlphaFoldDB" id="A0A4Z0QHH1"/>
<dbReference type="Proteomes" id="UP000298471">
    <property type="component" value="Unassembled WGS sequence"/>
</dbReference>
<keyword evidence="2" id="KW-1185">Reference proteome</keyword>